<sequence length="282" mass="29142">MATPVIMPRLGQSVEDCILAEWKVAPGAVVEEGTVLAVIETDKASFDLESTAAGTVLELFWEEGDDVPVLANVVALGEEGEDASDLRPQKETAAPSPAVEAAQVPVTFSDASAPMAPVAVSPGGSSEAGVSPRARKLALRSGIDPESIQGTGPGGRVIERDVEAVIAGRPRLSASAAAAAREGGLEPPNRGKGLAGMALAGDMLEPGAIEGAEVEPVKGIRKLIAERMMESLANTAQFTLNSTFDATGIQNYRKKKREETGDSGGPKITLNDLIAHALIQTL</sequence>
<dbReference type="InterPro" id="IPR036625">
    <property type="entry name" value="E3-bd_dom_sf"/>
</dbReference>
<dbReference type="InterPro" id="IPR003016">
    <property type="entry name" value="2-oxoA_DH_lipoyl-BS"/>
</dbReference>
<dbReference type="Pfam" id="PF02817">
    <property type="entry name" value="E3_binding"/>
    <property type="match status" value="1"/>
</dbReference>
<dbReference type="SUPFAM" id="SSF52777">
    <property type="entry name" value="CoA-dependent acyltransferases"/>
    <property type="match status" value="1"/>
</dbReference>
<dbReference type="Gene3D" id="4.10.320.10">
    <property type="entry name" value="E3-binding domain"/>
    <property type="match status" value="1"/>
</dbReference>
<feature type="domain" description="Peripheral subunit-binding (PSBD)" evidence="5">
    <location>
        <begin position="129"/>
        <end position="166"/>
    </location>
</feature>
<evidence type="ECO:0008006" key="7">
    <source>
        <dbReference type="Google" id="ProtNLM"/>
    </source>
</evidence>
<dbReference type="InterPro" id="IPR004167">
    <property type="entry name" value="PSBD"/>
</dbReference>
<dbReference type="PANTHER" id="PTHR23151">
    <property type="entry name" value="DIHYDROLIPOAMIDE ACETYL/SUCCINYL-TRANSFERASE-RELATED"/>
    <property type="match status" value="1"/>
</dbReference>
<protein>
    <recommendedName>
        <fullName evidence="7">Dihydrolipoamide acetyltransferase component of pyruvate dehydrogenase complex</fullName>
    </recommendedName>
</protein>
<dbReference type="EMBL" id="UINC01078505">
    <property type="protein sequence ID" value="SVC19647.1"/>
    <property type="molecule type" value="Genomic_DNA"/>
</dbReference>
<name>A0A382K9C6_9ZZZZ</name>
<feature type="non-terminal residue" evidence="6">
    <location>
        <position position="282"/>
    </location>
</feature>
<feature type="region of interest" description="Disordered" evidence="3">
    <location>
        <begin position="80"/>
        <end position="99"/>
    </location>
</feature>
<dbReference type="InterPro" id="IPR023213">
    <property type="entry name" value="CAT-like_dom_sf"/>
</dbReference>
<feature type="domain" description="Lipoyl-binding" evidence="4">
    <location>
        <begin position="2"/>
        <end position="77"/>
    </location>
</feature>
<dbReference type="InterPro" id="IPR011053">
    <property type="entry name" value="Single_hybrid_motif"/>
</dbReference>
<dbReference type="CDD" id="cd06849">
    <property type="entry name" value="lipoyl_domain"/>
    <property type="match status" value="1"/>
</dbReference>
<reference evidence="6" key="1">
    <citation type="submission" date="2018-05" db="EMBL/GenBank/DDBJ databases">
        <authorList>
            <person name="Lanie J.A."/>
            <person name="Ng W.-L."/>
            <person name="Kazmierczak K.M."/>
            <person name="Andrzejewski T.M."/>
            <person name="Davidsen T.M."/>
            <person name="Wayne K.J."/>
            <person name="Tettelin H."/>
            <person name="Glass J.I."/>
            <person name="Rusch D."/>
            <person name="Podicherti R."/>
            <person name="Tsui H.-C.T."/>
            <person name="Winkler M.E."/>
        </authorList>
    </citation>
    <scope>NUCLEOTIDE SEQUENCE</scope>
</reference>
<dbReference type="Gene3D" id="3.30.559.10">
    <property type="entry name" value="Chloramphenicol acetyltransferase-like domain"/>
    <property type="match status" value="1"/>
</dbReference>
<dbReference type="PANTHER" id="PTHR23151:SF90">
    <property type="entry name" value="DIHYDROLIPOYLLYSINE-RESIDUE ACETYLTRANSFERASE COMPONENT OF PYRUVATE DEHYDROGENASE COMPLEX, MITOCHONDRIAL-RELATED"/>
    <property type="match status" value="1"/>
</dbReference>
<dbReference type="Gene3D" id="2.40.50.100">
    <property type="match status" value="1"/>
</dbReference>
<evidence type="ECO:0000256" key="2">
    <source>
        <dbReference type="ARBA" id="ARBA00022823"/>
    </source>
</evidence>
<dbReference type="InterPro" id="IPR000089">
    <property type="entry name" value="Biotin_lipoyl"/>
</dbReference>
<dbReference type="Pfam" id="PF00198">
    <property type="entry name" value="2-oxoacid_dh"/>
    <property type="match status" value="1"/>
</dbReference>
<dbReference type="AlphaFoldDB" id="A0A382K9C6"/>
<gene>
    <name evidence="6" type="ORF">METZ01_LOCUS272501</name>
</gene>
<evidence type="ECO:0000313" key="6">
    <source>
        <dbReference type="EMBL" id="SVC19647.1"/>
    </source>
</evidence>
<evidence type="ECO:0000259" key="5">
    <source>
        <dbReference type="PROSITE" id="PS51826"/>
    </source>
</evidence>
<dbReference type="PROSITE" id="PS51826">
    <property type="entry name" value="PSBD"/>
    <property type="match status" value="1"/>
</dbReference>
<keyword evidence="2" id="KW-0450">Lipoyl</keyword>
<evidence type="ECO:0000256" key="1">
    <source>
        <dbReference type="ARBA" id="ARBA00007317"/>
    </source>
</evidence>
<dbReference type="Pfam" id="PF00364">
    <property type="entry name" value="Biotin_lipoyl"/>
    <property type="match status" value="1"/>
</dbReference>
<dbReference type="SUPFAM" id="SSF51230">
    <property type="entry name" value="Single hybrid motif"/>
    <property type="match status" value="1"/>
</dbReference>
<comment type="similarity">
    <text evidence="1">Belongs to the 2-oxoacid dehydrogenase family.</text>
</comment>
<dbReference type="GO" id="GO:0016746">
    <property type="term" value="F:acyltransferase activity"/>
    <property type="evidence" value="ECO:0007669"/>
    <property type="project" value="InterPro"/>
</dbReference>
<dbReference type="PROSITE" id="PS00189">
    <property type="entry name" value="LIPOYL"/>
    <property type="match status" value="1"/>
</dbReference>
<dbReference type="GO" id="GO:0045254">
    <property type="term" value="C:pyruvate dehydrogenase complex"/>
    <property type="evidence" value="ECO:0007669"/>
    <property type="project" value="InterPro"/>
</dbReference>
<dbReference type="InterPro" id="IPR045257">
    <property type="entry name" value="E2/Pdx1"/>
</dbReference>
<evidence type="ECO:0000256" key="3">
    <source>
        <dbReference type="SAM" id="MobiDB-lite"/>
    </source>
</evidence>
<evidence type="ECO:0000259" key="4">
    <source>
        <dbReference type="PROSITE" id="PS50968"/>
    </source>
</evidence>
<dbReference type="GO" id="GO:0006086">
    <property type="term" value="P:pyruvate decarboxylation to acetyl-CoA"/>
    <property type="evidence" value="ECO:0007669"/>
    <property type="project" value="InterPro"/>
</dbReference>
<dbReference type="PROSITE" id="PS50968">
    <property type="entry name" value="BIOTINYL_LIPOYL"/>
    <property type="match status" value="1"/>
</dbReference>
<organism evidence="6">
    <name type="scientific">marine metagenome</name>
    <dbReference type="NCBI Taxonomy" id="408172"/>
    <lineage>
        <taxon>unclassified sequences</taxon>
        <taxon>metagenomes</taxon>
        <taxon>ecological metagenomes</taxon>
    </lineage>
</organism>
<dbReference type="InterPro" id="IPR001078">
    <property type="entry name" value="2-oxoacid_DH_actylTfrase"/>
</dbReference>
<proteinExistence type="inferred from homology"/>
<dbReference type="SUPFAM" id="SSF47005">
    <property type="entry name" value="Peripheral subunit-binding domain of 2-oxo acid dehydrogenase complex"/>
    <property type="match status" value="1"/>
</dbReference>
<accession>A0A382K9C6</accession>